<dbReference type="eggNOG" id="KOG3607">
    <property type="taxonomic scope" value="Eukaryota"/>
</dbReference>
<feature type="compositionally biased region" description="Polar residues" evidence="1">
    <location>
        <begin position="292"/>
        <end position="308"/>
    </location>
</feature>
<feature type="compositionally biased region" description="Polar residues" evidence="1">
    <location>
        <begin position="215"/>
        <end position="237"/>
    </location>
</feature>
<evidence type="ECO:0000313" key="3">
    <source>
        <dbReference type="Proteomes" id="UP000682892"/>
    </source>
</evidence>
<dbReference type="VEuPathDB" id="VectorBase:AAEL025717"/>
<protein>
    <submittedName>
        <fullName evidence="2">AAEL012622-PA</fullName>
    </submittedName>
</protein>
<dbReference type="PaxDb" id="7159-AAEL012622-PA"/>
<proteinExistence type="predicted"/>
<organism evidence="2 3">
    <name type="scientific">Aedes aegypti</name>
    <name type="common">Yellowfever mosquito</name>
    <name type="synonym">Culex aegypti</name>
    <dbReference type="NCBI Taxonomy" id="7159"/>
    <lineage>
        <taxon>Eukaryota</taxon>
        <taxon>Metazoa</taxon>
        <taxon>Ecdysozoa</taxon>
        <taxon>Arthropoda</taxon>
        <taxon>Hexapoda</taxon>
        <taxon>Insecta</taxon>
        <taxon>Pterygota</taxon>
        <taxon>Neoptera</taxon>
        <taxon>Endopterygota</taxon>
        <taxon>Diptera</taxon>
        <taxon>Nematocera</taxon>
        <taxon>Culicoidea</taxon>
        <taxon>Culicidae</taxon>
        <taxon>Culicinae</taxon>
        <taxon>Aedini</taxon>
        <taxon>Aedes</taxon>
        <taxon>Stegomyia</taxon>
    </lineage>
</organism>
<name>Q16LJ5_AEDAE</name>
<accession>Q16LJ5</accession>
<sequence>MSPQATLSSGSSDSMGLLGEIVNEIESRGSDSVYIASTLKRDGGARKNSQAPMAEEEDDEPTYVNTSEIQDDEDAAGDPTDEDDEPYPANLKSSVSTTSSGYLRPSAINAPIARVAPSKPESVSSNLSSFRNGNSNVLSTLQFEGPVESSKPPASTKKSTTTTAPYKPYHSSVSNNRPGSVVAATKSKINQEKLTNGGSSSFTAPKLNRNPTPPSITATTNGSRKPTSNSSIRTRSPSPKGRIANGGVTAAKTSASTAQKPKTPAKPESVVKPKISSTNSKILTAAARSGPGKSSNVASLQQKFETKK</sequence>
<reference evidence="2" key="3">
    <citation type="submission" date="2012-09" db="EMBL/GenBank/DDBJ databases">
        <authorList>
            <consortium name="VectorBase"/>
        </authorList>
    </citation>
    <scope>NUCLEOTIDE SEQUENCE</scope>
    <source>
        <strain evidence="2">Liverpool</strain>
    </source>
</reference>
<feature type="compositionally biased region" description="Polar residues" evidence="1">
    <location>
        <begin position="121"/>
        <end position="142"/>
    </location>
</feature>
<evidence type="ECO:0000313" key="2">
    <source>
        <dbReference type="EMBL" id="EAT35195.1"/>
    </source>
</evidence>
<evidence type="ECO:0000256" key="1">
    <source>
        <dbReference type="SAM" id="MobiDB-lite"/>
    </source>
</evidence>
<dbReference type="EMBL" id="CH477903">
    <property type="protein sequence ID" value="EAT35195.1"/>
    <property type="molecule type" value="Genomic_DNA"/>
</dbReference>
<feature type="compositionally biased region" description="Polar residues" evidence="1">
    <location>
        <begin position="192"/>
        <end position="203"/>
    </location>
</feature>
<gene>
    <name evidence="2" type="ORF">AaeL_AAEL012622</name>
</gene>
<feature type="compositionally biased region" description="Low complexity" evidence="1">
    <location>
        <begin position="249"/>
        <end position="262"/>
    </location>
</feature>
<feature type="compositionally biased region" description="Polar residues" evidence="1">
    <location>
        <begin position="91"/>
        <end position="101"/>
    </location>
</feature>
<feature type="compositionally biased region" description="Low complexity" evidence="1">
    <location>
        <begin position="149"/>
        <end position="169"/>
    </location>
</feature>
<dbReference type="AlphaFoldDB" id="Q16LJ5"/>
<dbReference type="HOGENOM" id="CLU_903756_0_0_1"/>
<feature type="compositionally biased region" description="Acidic residues" evidence="1">
    <location>
        <begin position="69"/>
        <end position="86"/>
    </location>
</feature>
<dbReference type="Proteomes" id="UP000682892">
    <property type="component" value="Unassembled WGS sequence"/>
</dbReference>
<feature type="region of interest" description="Disordered" evidence="1">
    <location>
        <begin position="39"/>
        <end position="308"/>
    </location>
</feature>
<reference evidence="2" key="2">
    <citation type="journal article" date="2007" name="Science">
        <title>Genome sequence of Aedes aegypti, a major arbovirus vector.</title>
        <authorList>
            <person name="Nene V."/>
            <person name="Wortman J.R."/>
            <person name="Lawson D."/>
            <person name="Haas B."/>
            <person name="Kodira C."/>
            <person name="Tu Z.J."/>
            <person name="Loftus B."/>
            <person name="Xi Z."/>
            <person name="Megy K."/>
            <person name="Grabherr M."/>
            <person name="Ren Q."/>
            <person name="Zdobnov E.M."/>
            <person name="Lobo N.F."/>
            <person name="Campbell K.S."/>
            <person name="Brown S.E."/>
            <person name="Bonaldo M.F."/>
            <person name="Zhu J."/>
            <person name="Sinkins S.P."/>
            <person name="Hogenkamp D.G."/>
            <person name="Amedeo P."/>
            <person name="Arensburger P."/>
            <person name="Atkinson P.W."/>
            <person name="Bidwell S."/>
            <person name="Biedler J."/>
            <person name="Birney E."/>
            <person name="Bruggner R.V."/>
            <person name="Costas J."/>
            <person name="Coy M.R."/>
            <person name="Crabtree J."/>
            <person name="Crawford M."/>
            <person name="Debruyn B."/>
            <person name="Decaprio D."/>
            <person name="Eiglmeier K."/>
            <person name="Eisenstadt E."/>
            <person name="El-Dorry H."/>
            <person name="Gelbart W.M."/>
            <person name="Gomes S.L."/>
            <person name="Hammond M."/>
            <person name="Hannick L.I."/>
            <person name="Hogan J.R."/>
            <person name="Holmes M.H."/>
            <person name="Jaffe D."/>
            <person name="Johnston J.S."/>
            <person name="Kennedy R.C."/>
            <person name="Koo H."/>
            <person name="Kravitz S."/>
            <person name="Kriventseva E.V."/>
            <person name="Kulp D."/>
            <person name="Labutti K."/>
            <person name="Lee E."/>
            <person name="Li S."/>
            <person name="Lovin D.D."/>
            <person name="Mao C."/>
            <person name="Mauceli E."/>
            <person name="Menck C.F."/>
            <person name="Miller J.R."/>
            <person name="Montgomery P."/>
            <person name="Mori A."/>
            <person name="Nascimento A.L."/>
            <person name="Naveira H.F."/>
            <person name="Nusbaum C."/>
            <person name="O'leary S."/>
            <person name="Orvis J."/>
            <person name="Pertea M."/>
            <person name="Quesneville H."/>
            <person name="Reidenbach K.R."/>
            <person name="Rogers Y.H."/>
            <person name="Roth C.W."/>
            <person name="Schneider J.R."/>
            <person name="Schatz M."/>
            <person name="Shumway M."/>
            <person name="Stanke M."/>
            <person name="Stinson E.O."/>
            <person name="Tubio J.M."/>
            <person name="Vanzee J.P."/>
            <person name="Verjovski-Almeida S."/>
            <person name="Werner D."/>
            <person name="White O."/>
            <person name="Wyder S."/>
            <person name="Zeng Q."/>
            <person name="Zhao Q."/>
            <person name="Zhao Y."/>
            <person name="Hill C.A."/>
            <person name="Raikhel A.S."/>
            <person name="Soares M.B."/>
            <person name="Knudson D.L."/>
            <person name="Lee N.H."/>
            <person name="Galagan J."/>
            <person name="Salzberg S.L."/>
            <person name="Paulsen I.T."/>
            <person name="Dimopoulos G."/>
            <person name="Collins F.H."/>
            <person name="Birren B."/>
            <person name="Fraser-Liggett C.M."/>
            <person name="Severson D.W."/>
        </authorList>
    </citation>
    <scope>NUCLEOTIDE SEQUENCE [LARGE SCALE GENOMIC DNA]</scope>
    <source>
        <strain evidence="2">Liverpool</strain>
    </source>
</reference>
<reference evidence="2" key="1">
    <citation type="submission" date="2005-10" db="EMBL/GenBank/DDBJ databases">
        <authorList>
            <person name="Loftus B.J."/>
            <person name="Nene V.M."/>
            <person name="Hannick L.I."/>
            <person name="Bidwell S."/>
            <person name="Haas B."/>
            <person name="Amedeo P."/>
            <person name="Orvis J."/>
            <person name="Wortman J.R."/>
            <person name="White O.R."/>
            <person name="Salzberg S."/>
            <person name="Shumway M."/>
            <person name="Koo H."/>
            <person name="Zhao Y."/>
            <person name="Holmes M."/>
            <person name="Miller J."/>
            <person name="Schatz M."/>
            <person name="Pop M."/>
            <person name="Pai G."/>
            <person name="Utterback T."/>
            <person name="Rogers Y.-H."/>
            <person name="Kravitz S."/>
            <person name="Fraser C.M."/>
        </authorList>
    </citation>
    <scope>NUCLEOTIDE SEQUENCE</scope>
    <source>
        <strain evidence="2">Liverpool</strain>
    </source>
</reference>